<dbReference type="InterPro" id="IPR007848">
    <property type="entry name" value="Small_mtfrase_dom"/>
</dbReference>
<evidence type="ECO:0000256" key="1">
    <source>
        <dbReference type="ARBA" id="ARBA00022490"/>
    </source>
</evidence>
<dbReference type="HAMAP" id="MF_01872">
    <property type="entry name" value="tRNA_methyltr_YfiC"/>
    <property type="match status" value="1"/>
</dbReference>
<dbReference type="SUPFAM" id="SSF53335">
    <property type="entry name" value="S-adenosyl-L-methionine-dependent methyltransferases"/>
    <property type="match status" value="1"/>
</dbReference>
<keyword evidence="3 6" id="KW-0808">Transferase</keyword>
<comment type="subcellular location">
    <subcellularLocation>
        <location evidence="6">Cytoplasm</location>
    </subcellularLocation>
</comment>
<name>A0ABU1K1G2_9FLAO</name>
<evidence type="ECO:0000256" key="2">
    <source>
        <dbReference type="ARBA" id="ARBA00022603"/>
    </source>
</evidence>
<dbReference type="GO" id="GO:0008168">
    <property type="term" value="F:methyltransferase activity"/>
    <property type="evidence" value="ECO:0007669"/>
    <property type="project" value="UniProtKB-KW"/>
</dbReference>
<reference evidence="8 9" key="1">
    <citation type="submission" date="2023-07" db="EMBL/GenBank/DDBJ databases">
        <title>Genomic Encyclopedia of Type Strains, Phase IV (KMG-IV): sequencing the most valuable type-strain genomes for metagenomic binning, comparative biology and taxonomic classification.</title>
        <authorList>
            <person name="Goeker M."/>
        </authorList>
    </citation>
    <scope>NUCLEOTIDE SEQUENCE [LARGE SCALE GENOMIC DNA]</scope>
    <source>
        <strain evidence="8 9">DSM 102814</strain>
    </source>
</reference>
<comment type="function">
    <text evidence="6">Specifically methylates the adenine in position 37 of tRNA(1)(Val) (anticodon cmo5UAC).</text>
</comment>
<comment type="catalytic activity">
    <reaction evidence="6">
        <text>adenosine(37) in tRNA1(Val) + S-adenosyl-L-methionine = N(6)-methyladenosine(37) in tRNA1(Val) + S-adenosyl-L-homocysteine + H(+)</text>
        <dbReference type="Rhea" id="RHEA:43160"/>
        <dbReference type="Rhea" id="RHEA-COMP:10369"/>
        <dbReference type="Rhea" id="RHEA-COMP:10370"/>
        <dbReference type="ChEBI" id="CHEBI:15378"/>
        <dbReference type="ChEBI" id="CHEBI:57856"/>
        <dbReference type="ChEBI" id="CHEBI:59789"/>
        <dbReference type="ChEBI" id="CHEBI:74411"/>
        <dbReference type="ChEBI" id="CHEBI:74449"/>
        <dbReference type="EC" id="2.1.1.223"/>
    </reaction>
</comment>
<evidence type="ECO:0000256" key="5">
    <source>
        <dbReference type="ARBA" id="ARBA00022694"/>
    </source>
</evidence>
<feature type="domain" description="Methyltransferase small" evidence="7">
    <location>
        <begin position="38"/>
        <end position="166"/>
    </location>
</feature>
<dbReference type="Gene3D" id="3.40.50.150">
    <property type="entry name" value="Vaccinia Virus protein VP39"/>
    <property type="match status" value="1"/>
</dbReference>
<dbReference type="PANTHER" id="PTHR47739:SF1">
    <property type="entry name" value="TRNA1(VAL) (ADENINE(37)-N6)-METHYLTRANSFERASE"/>
    <property type="match status" value="1"/>
</dbReference>
<dbReference type="InterPro" id="IPR022882">
    <property type="entry name" value="tRNA_adenine-N6_MeTrfase"/>
</dbReference>
<dbReference type="Pfam" id="PF05175">
    <property type="entry name" value="MTS"/>
    <property type="match status" value="1"/>
</dbReference>
<keyword evidence="5 6" id="KW-0819">tRNA processing</keyword>
<dbReference type="CDD" id="cd02440">
    <property type="entry name" value="AdoMet_MTases"/>
    <property type="match status" value="1"/>
</dbReference>
<dbReference type="PRINTS" id="PR00507">
    <property type="entry name" value="N12N6MTFRASE"/>
</dbReference>
<comment type="similarity">
    <text evidence="6">Belongs to the methyltransferase superfamily. tRNA (adenine-N(6)-)-methyltransferase family.</text>
</comment>
<dbReference type="EMBL" id="JAVDQA010000001">
    <property type="protein sequence ID" value="MDR6299433.1"/>
    <property type="molecule type" value="Genomic_DNA"/>
</dbReference>
<gene>
    <name evidence="8" type="ORF">GGR31_000049</name>
</gene>
<evidence type="ECO:0000256" key="4">
    <source>
        <dbReference type="ARBA" id="ARBA00022691"/>
    </source>
</evidence>
<evidence type="ECO:0000256" key="6">
    <source>
        <dbReference type="HAMAP-Rule" id="MF_01872"/>
    </source>
</evidence>
<evidence type="ECO:0000313" key="9">
    <source>
        <dbReference type="Proteomes" id="UP001257659"/>
    </source>
</evidence>
<dbReference type="PROSITE" id="PS00092">
    <property type="entry name" value="N6_MTASE"/>
    <property type="match status" value="1"/>
</dbReference>
<dbReference type="InterPro" id="IPR050210">
    <property type="entry name" value="tRNA_Adenine-N(6)_MTase"/>
</dbReference>
<dbReference type="PANTHER" id="PTHR47739">
    <property type="entry name" value="TRNA1(VAL) (ADENINE(37)-N6)-METHYLTRANSFERASE"/>
    <property type="match status" value="1"/>
</dbReference>
<accession>A0ABU1K1G2</accession>
<dbReference type="RefSeq" id="WP_309726117.1">
    <property type="nucleotide sequence ID" value="NZ_JAVDQA010000001.1"/>
</dbReference>
<dbReference type="InterPro" id="IPR002052">
    <property type="entry name" value="DNA_methylase_N6_adenine_CS"/>
</dbReference>
<protein>
    <recommendedName>
        <fullName evidence="6">tRNA1(Val) (adenine(37)-N6)-methyltransferase</fullName>
        <ecNumber evidence="6">2.1.1.223</ecNumber>
    </recommendedName>
    <alternativeName>
        <fullName evidence="6">tRNA m6A37 methyltransferase</fullName>
    </alternativeName>
</protein>
<keyword evidence="1 6" id="KW-0963">Cytoplasm</keyword>
<dbReference type="EC" id="2.1.1.223" evidence="6"/>
<proteinExistence type="inferred from homology"/>
<keyword evidence="2 6" id="KW-0489">Methyltransferase</keyword>
<organism evidence="8 9">
    <name type="scientific">Mesonia maritima</name>
    <dbReference type="NCBI Taxonomy" id="1793873"/>
    <lineage>
        <taxon>Bacteria</taxon>
        <taxon>Pseudomonadati</taxon>
        <taxon>Bacteroidota</taxon>
        <taxon>Flavobacteriia</taxon>
        <taxon>Flavobacteriales</taxon>
        <taxon>Flavobacteriaceae</taxon>
        <taxon>Mesonia</taxon>
    </lineage>
</organism>
<keyword evidence="4 6" id="KW-0949">S-adenosyl-L-methionine</keyword>
<evidence type="ECO:0000256" key="3">
    <source>
        <dbReference type="ARBA" id="ARBA00022679"/>
    </source>
</evidence>
<evidence type="ECO:0000259" key="7">
    <source>
        <dbReference type="Pfam" id="PF05175"/>
    </source>
</evidence>
<dbReference type="Proteomes" id="UP001257659">
    <property type="component" value="Unassembled WGS sequence"/>
</dbReference>
<sequence>MAKPFHFKEFSIQQDRCAMKIGTDGVLLGAWTSLEGKPNSILDIGAGTGVIALMMAQRSSAELIDAIEIDENAYEQCVENFEESIWNDRLFCYHASLEEFVEEIDETYDVIISNPPFHEENYQTPDTQRNKARFTDSLPTEELLKSSAKLLANNGILAIIIPHQHEEKFLKEAKKHNLFPQQITHIKGNETSPIKRSLLQLGKKKQESKSSTLVLEKERNIYTEEYQALVRDFYLNL</sequence>
<dbReference type="GO" id="GO:0032259">
    <property type="term" value="P:methylation"/>
    <property type="evidence" value="ECO:0007669"/>
    <property type="project" value="UniProtKB-KW"/>
</dbReference>
<evidence type="ECO:0000313" key="8">
    <source>
        <dbReference type="EMBL" id="MDR6299433.1"/>
    </source>
</evidence>
<keyword evidence="9" id="KW-1185">Reference proteome</keyword>
<dbReference type="InterPro" id="IPR029063">
    <property type="entry name" value="SAM-dependent_MTases_sf"/>
</dbReference>
<comment type="caution">
    <text evidence="8">The sequence shown here is derived from an EMBL/GenBank/DDBJ whole genome shotgun (WGS) entry which is preliminary data.</text>
</comment>